<accession>A0A383D1J3</accession>
<comment type="similarity">
    <text evidence="1">Belongs to the Gfo/Idh/MocA family.</text>
</comment>
<protein>
    <recommendedName>
        <fullName evidence="3">Gfo/Idh/MocA-like oxidoreductase N-terminal domain-containing protein</fullName>
    </recommendedName>
</protein>
<dbReference type="Pfam" id="PF01408">
    <property type="entry name" value="GFO_IDH_MocA"/>
    <property type="match status" value="1"/>
</dbReference>
<feature type="non-terminal residue" evidence="4">
    <location>
        <position position="158"/>
    </location>
</feature>
<dbReference type="Gene3D" id="3.40.50.720">
    <property type="entry name" value="NAD(P)-binding Rossmann-like Domain"/>
    <property type="match status" value="1"/>
</dbReference>
<dbReference type="SUPFAM" id="SSF51735">
    <property type="entry name" value="NAD(P)-binding Rossmann-fold domains"/>
    <property type="match status" value="1"/>
</dbReference>
<dbReference type="PANTHER" id="PTHR22604">
    <property type="entry name" value="OXIDOREDUCTASES"/>
    <property type="match status" value="1"/>
</dbReference>
<dbReference type="InterPro" id="IPR000683">
    <property type="entry name" value="Gfo/Idh/MocA-like_OxRdtase_N"/>
</dbReference>
<dbReference type="AlphaFoldDB" id="A0A383D1J3"/>
<dbReference type="InterPro" id="IPR036291">
    <property type="entry name" value="NAD(P)-bd_dom_sf"/>
</dbReference>
<name>A0A383D1J3_9ZZZZ</name>
<dbReference type="PANTHER" id="PTHR22604:SF105">
    <property type="entry name" value="TRANS-1,2-DIHYDROBENZENE-1,2-DIOL DEHYDROGENASE"/>
    <property type="match status" value="1"/>
</dbReference>
<feature type="domain" description="Gfo/Idh/MocA-like oxidoreductase N-terminal" evidence="3">
    <location>
        <begin position="6"/>
        <end position="122"/>
    </location>
</feature>
<proteinExistence type="inferred from homology"/>
<evidence type="ECO:0000256" key="2">
    <source>
        <dbReference type="ARBA" id="ARBA00023002"/>
    </source>
</evidence>
<keyword evidence="2" id="KW-0560">Oxidoreductase</keyword>
<evidence type="ECO:0000259" key="3">
    <source>
        <dbReference type="Pfam" id="PF01408"/>
    </source>
</evidence>
<dbReference type="GO" id="GO:0000166">
    <property type="term" value="F:nucleotide binding"/>
    <property type="evidence" value="ECO:0007669"/>
    <property type="project" value="InterPro"/>
</dbReference>
<dbReference type="InterPro" id="IPR050984">
    <property type="entry name" value="Gfo/Idh/MocA_domain"/>
</dbReference>
<evidence type="ECO:0000313" key="4">
    <source>
        <dbReference type="EMBL" id="SVE38149.1"/>
    </source>
</evidence>
<dbReference type="EMBL" id="UINC01213395">
    <property type="protein sequence ID" value="SVE38149.1"/>
    <property type="molecule type" value="Genomic_DNA"/>
</dbReference>
<dbReference type="GO" id="GO:0016491">
    <property type="term" value="F:oxidoreductase activity"/>
    <property type="evidence" value="ECO:0007669"/>
    <property type="project" value="UniProtKB-KW"/>
</dbReference>
<organism evidence="4">
    <name type="scientific">marine metagenome</name>
    <dbReference type="NCBI Taxonomy" id="408172"/>
    <lineage>
        <taxon>unclassified sequences</taxon>
        <taxon>metagenomes</taxon>
        <taxon>ecological metagenomes</taxon>
    </lineage>
</organism>
<sequence>MADIVRYGVLSTAQIALNRHLPAAQAAANSQVVAIASRDQAKADKSAGEHGIAKAYGSYQALLHDPDIDAVINPLPNSMHCEWSIKAAQAGKHVLCEKPLSVTVDESRKMIDAAKHNGVLLVEAFTHRLNPQLQCARRLVQQGEIGEVKLARAELTFS</sequence>
<dbReference type="Gene3D" id="3.30.360.10">
    <property type="entry name" value="Dihydrodipicolinate Reductase, domain 2"/>
    <property type="match status" value="1"/>
</dbReference>
<gene>
    <name evidence="4" type="ORF">METZ01_LOCUS491003</name>
</gene>
<evidence type="ECO:0000256" key="1">
    <source>
        <dbReference type="ARBA" id="ARBA00010928"/>
    </source>
</evidence>
<reference evidence="4" key="1">
    <citation type="submission" date="2018-05" db="EMBL/GenBank/DDBJ databases">
        <authorList>
            <person name="Lanie J.A."/>
            <person name="Ng W.-L."/>
            <person name="Kazmierczak K.M."/>
            <person name="Andrzejewski T.M."/>
            <person name="Davidsen T.M."/>
            <person name="Wayne K.J."/>
            <person name="Tettelin H."/>
            <person name="Glass J.I."/>
            <person name="Rusch D."/>
            <person name="Podicherti R."/>
            <person name="Tsui H.-C.T."/>
            <person name="Winkler M.E."/>
        </authorList>
    </citation>
    <scope>NUCLEOTIDE SEQUENCE</scope>
</reference>